<evidence type="ECO:0000256" key="2">
    <source>
        <dbReference type="ARBA" id="ARBA00022448"/>
    </source>
</evidence>
<keyword evidence="4 10" id="KW-0812">Transmembrane</keyword>
<dbReference type="InterPro" id="IPR008969">
    <property type="entry name" value="CarboxyPept-like_regulatory"/>
</dbReference>
<comment type="subcellular location">
    <subcellularLocation>
        <location evidence="1 10">Cell outer membrane</location>
        <topology evidence="1 10">Multi-pass membrane protein</topology>
    </subcellularLocation>
</comment>
<dbReference type="InterPro" id="IPR036942">
    <property type="entry name" value="Beta-barrel_TonB_sf"/>
</dbReference>
<dbReference type="PANTHER" id="PTHR30069:SF29">
    <property type="entry name" value="HEMOGLOBIN AND HEMOGLOBIN-HAPTOGLOBIN-BINDING PROTEIN 1-RELATED"/>
    <property type="match status" value="1"/>
</dbReference>
<evidence type="ECO:0000256" key="12">
    <source>
        <dbReference type="SAM" id="SignalP"/>
    </source>
</evidence>
<proteinExistence type="inferred from homology"/>
<dbReference type="InterPro" id="IPR037066">
    <property type="entry name" value="Plug_dom_sf"/>
</dbReference>
<dbReference type="Gene3D" id="2.40.170.20">
    <property type="entry name" value="TonB-dependent receptor, beta-barrel domain"/>
    <property type="match status" value="1"/>
</dbReference>
<dbReference type="InterPro" id="IPR039426">
    <property type="entry name" value="TonB-dep_rcpt-like"/>
</dbReference>
<keyword evidence="5 12" id="KW-0732">Signal</keyword>
<reference evidence="16" key="1">
    <citation type="journal article" date="2019" name="Int. J. Syst. Evol. Microbiol.">
        <title>The Global Catalogue of Microorganisms (GCM) 10K type strain sequencing project: providing services to taxonomists for standard genome sequencing and annotation.</title>
        <authorList>
            <consortium name="The Broad Institute Genomics Platform"/>
            <consortium name="The Broad Institute Genome Sequencing Center for Infectious Disease"/>
            <person name="Wu L."/>
            <person name="Ma J."/>
        </authorList>
    </citation>
    <scope>NUCLEOTIDE SEQUENCE [LARGE SCALE GENOMIC DNA]</scope>
    <source>
        <strain evidence="16">JCM 17452</strain>
    </source>
</reference>
<evidence type="ECO:0000256" key="10">
    <source>
        <dbReference type="PROSITE-ProRule" id="PRU01360"/>
    </source>
</evidence>
<comment type="similarity">
    <text evidence="10 11">Belongs to the TonB-dependent receptor family.</text>
</comment>
<dbReference type="RefSeq" id="WP_139001750.1">
    <property type="nucleotide sequence ID" value="NZ_BAABAV010000001.1"/>
</dbReference>
<dbReference type="InterPro" id="IPR023997">
    <property type="entry name" value="TonB-dep_OMP_SusC/RagA_CS"/>
</dbReference>
<organism evidence="15 16">
    <name type="scientific">Hyunsoonleella aestuarii</name>
    <dbReference type="NCBI Taxonomy" id="912802"/>
    <lineage>
        <taxon>Bacteria</taxon>
        <taxon>Pseudomonadati</taxon>
        <taxon>Bacteroidota</taxon>
        <taxon>Flavobacteriia</taxon>
        <taxon>Flavobacteriales</taxon>
        <taxon>Flavobacteriaceae</taxon>
    </lineage>
</organism>
<keyword evidence="16" id="KW-1185">Reference proteome</keyword>
<evidence type="ECO:0000256" key="4">
    <source>
        <dbReference type="ARBA" id="ARBA00022692"/>
    </source>
</evidence>
<comment type="caution">
    <text evidence="15">The sequence shown here is derived from an EMBL/GenBank/DDBJ whole genome shotgun (WGS) entry which is preliminary data.</text>
</comment>
<evidence type="ECO:0000256" key="8">
    <source>
        <dbReference type="ARBA" id="ARBA00023170"/>
    </source>
</evidence>
<evidence type="ECO:0000313" key="15">
    <source>
        <dbReference type="EMBL" id="GAA4268284.1"/>
    </source>
</evidence>
<dbReference type="Proteomes" id="UP001500027">
    <property type="component" value="Unassembled WGS sequence"/>
</dbReference>
<keyword evidence="9 10" id="KW-0998">Cell outer membrane</keyword>
<dbReference type="PANTHER" id="PTHR30069">
    <property type="entry name" value="TONB-DEPENDENT OUTER MEMBRANE RECEPTOR"/>
    <property type="match status" value="1"/>
</dbReference>
<dbReference type="SUPFAM" id="SSF56935">
    <property type="entry name" value="Porins"/>
    <property type="match status" value="1"/>
</dbReference>
<feature type="domain" description="TonB-dependent receptor plug" evidence="14">
    <location>
        <begin position="119"/>
        <end position="246"/>
    </location>
</feature>
<dbReference type="SUPFAM" id="SSF49464">
    <property type="entry name" value="Carboxypeptidase regulatory domain-like"/>
    <property type="match status" value="1"/>
</dbReference>
<evidence type="ECO:0000259" key="14">
    <source>
        <dbReference type="Pfam" id="PF07715"/>
    </source>
</evidence>
<evidence type="ECO:0000256" key="7">
    <source>
        <dbReference type="ARBA" id="ARBA00023136"/>
    </source>
</evidence>
<feature type="chain" id="PRO_5045355384" evidence="12">
    <location>
        <begin position="24"/>
        <end position="1004"/>
    </location>
</feature>
<evidence type="ECO:0000256" key="1">
    <source>
        <dbReference type="ARBA" id="ARBA00004571"/>
    </source>
</evidence>
<evidence type="ECO:0000256" key="6">
    <source>
        <dbReference type="ARBA" id="ARBA00023077"/>
    </source>
</evidence>
<feature type="signal peptide" evidence="12">
    <location>
        <begin position="1"/>
        <end position="23"/>
    </location>
</feature>
<dbReference type="EMBL" id="BAABAV010000001">
    <property type="protein sequence ID" value="GAA4268284.1"/>
    <property type="molecule type" value="Genomic_DNA"/>
</dbReference>
<dbReference type="Pfam" id="PF07715">
    <property type="entry name" value="Plug"/>
    <property type="match status" value="1"/>
</dbReference>
<dbReference type="InterPro" id="IPR012910">
    <property type="entry name" value="Plug_dom"/>
</dbReference>
<sequence>MKQNLRRLFLFSFLLFLGSWTFAQEKEISGNVTSKEDGIPLPGVNVIVQGTTNGAQTDFDGNYSITANIGDVLVFSYVGMTTAEVTVADSSTINVQLEEDAQQLKEVVVTALGIKKTRKSLTYAAQDINADELNKAKQTNPINSLSGKVSGVSITRSSSGVGGSVKVTLRGNSSIGNNQPLYVVDGVPLSNPSASQPGDTFGDINGGNRDGGDALSLINPDDIESLTVLKGASASALYGSAGLNGVILITTKKGRSGSFKVDFSSNLTVESAAYTMDFSDATQDNIDDFLDTGVTNINSLSISGGTDTAQTYFSYSNSFASGILPTNNLKQHTFNIRETAQLFNDRLNINASVMASTQSIKNRPISGLYFNPLVGAYAFDSGSERLSNYADFESFEPNRNIMAQRWFRGTSDIEQNPYWIINRNASEDTNKKLVASLNLNFKVNDWLSLQTRGTYDQSLFSFERKIHATTEATLAPANGRYIVFENDYTQLYGDFIANINTNINETTSVTAILGTSTTRTTTENFNADSGTNGGLQFANVFAYQNFNGNPSVNFTQNSYETRVNSVFASATIGFNDKIYVDLTARNDWTSTLPAENNSFFYPSVGVTGVLSELIELPESVSFAKVRASYAEVGNGFGADLISPNNSIIFGGGGVNPTDPIRPFPGSTPKPERQKSFEIGTEWRFNNNRLGFDIGYYNTKTVDQYYAFSTSVSIIGAPQANLNSGEILNKGIEASVFAIPIQKDDFKWTTNVNFAANKNEIVRIYNGQQLEGLIEPEFFTLSGKGVNTFGSYLVEGGSFGDIYAQVVRRNADGLPIIEGDAVIANDDNTVDGLTKVGNANPDFTLGWNNSFRIKNFTVDFLIDGKFGGETMSMTEAIVEGFSNNSARETNNGSVNVQVDGSATTISAQEYYGKVGGRNGFTGEYIYSATNVRLAEFALGYNFNLGEDSLFKSVKASLVGNNLFFFHKDAPHDPNLSLSTGNALQGVDVLGLPSSRSIGLNLNVTF</sequence>
<keyword evidence="3 10" id="KW-1134">Transmembrane beta strand</keyword>
<dbReference type="NCBIfam" id="TIGR04057">
    <property type="entry name" value="SusC_RagA_signa"/>
    <property type="match status" value="1"/>
</dbReference>
<feature type="domain" description="TonB-dependent receptor-like beta-barrel" evidence="13">
    <location>
        <begin position="388"/>
        <end position="857"/>
    </location>
</feature>
<dbReference type="Pfam" id="PF00593">
    <property type="entry name" value="TonB_dep_Rec_b-barrel"/>
    <property type="match status" value="1"/>
</dbReference>
<dbReference type="Gene3D" id="2.60.40.1120">
    <property type="entry name" value="Carboxypeptidase-like, regulatory domain"/>
    <property type="match status" value="1"/>
</dbReference>
<keyword evidence="6 11" id="KW-0798">TonB box</keyword>
<evidence type="ECO:0000256" key="5">
    <source>
        <dbReference type="ARBA" id="ARBA00022729"/>
    </source>
</evidence>
<dbReference type="PROSITE" id="PS52016">
    <property type="entry name" value="TONB_DEPENDENT_REC_3"/>
    <property type="match status" value="1"/>
</dbReference>
<protein>
    <submittedName>
        <fullName evidence="15">TonB-dependent receptor</fullName>
    </submittedName>
</protein>
<dbReference type="Gene3D" id="2.170.130.10">
    <property type="entry name" value="TonB-dependent receptor, plug domain"/>
    <property type="match status" value="1"/>
</dbReference>
<dbReference type="InterPro" id="IPR000531">
    <property type="entry name" value="Beta-barrel_TonB"/>
</dbReference>
<evidence type="ECO:0000256" key="3">
    <source>
        <dbReference type="ARBA" id="ARBA00022452"/>
    </source>
</evidence>
<evidence type="ECO:0000259" key="13">
    <source>
        <dbReference type="Pfam" id="PF00593"/>
    </source>
</evidence>
<evidence type="ECO:0000313" key="16">
    <source>
        <dbReference type="Proteomes" id="UP001500027"/>
    </source>
</evidence>
<gene>
    <name evidence="15" type="ORF">GCM10022257_03850</name>
</gene>
<accession>A0ABP8E7Y8</accession>
<keyword evidence="7 10" id="KW-0472">Membrane</keyword>
<name>A0ABP8E7Y8_9FLAO</name>
<keyword evidence="2 10" id="KW-0813">Transport</keyword>
<keyword evidence="8 15" id="KW-0675">Receptor</keyword>
<dbReference type="Pfam" id="PF13715">
    <property type="entry name" value="CarbopepD_reg_2"/>
    <property type="match status" value="1"/>
</dbReference>
<evidence type="ECO:0000256" key="11">
    <source>
        <dbReference type="RuleBase" id="RU003357"/>
    </source>
</evidence>
<evidence type="ECO:0000256" key="9">
    <source>
        <dbReference type="ARBA" id="ARBA00023237"/>
    </source>
</evidence>